<dbReference type="EMBL" id="AUNC01000001">
    <property type="protein sequence ID" value="KEO59587.1"/>
    <property type="molecule type" value="Genomic_DNA"/>
</dbReference>
<evidence type="ECO:0000256" key="1">
    <source>
        <dbReference type="ARBA" id="ARBA00004418"/>
    </source>
</evidence>
<protein>
    <submittedName>
        <fullName evidence="4">LacI family transcription regulator</fullName>
    </submittedName>
</protein>
<organism evidence="4 5">
    <name type="scientific">Thalassospira permensis NBRC 106175</name>
    <dbReference type="NCBI Taxonomy" id="1353532"/>
    <lineage>
        <taxon>Bacteria</taxon>
        <taxon>Pseudomonadati</taxon>
        <taxon>Pseudomonadota</taxon>
        <taxon>Alphaproteobacteria</taxon>
        <taxon>Rhodospirillales</taxon>
        <taxon>Thalassospiraceae</taxon>
        <taxon>Thalassospira</taxon>
    </lineage>
</organism>
<evidence type="ECO:0000259" key="3">
    <source>
        <dbReference type="Pfam" id="PF13407"/>
    </source>
</evidence>
<gene>
    <name evidence="4" type="ORF">SMB34_00985</name>
</gene>
<comment type="caution">
    <text evidence="4">The sequence shown here is derived from an EMBL/GenBank/DDBJ whole genome shotgun (WGS) entry which is preliminary data.</text>
</comment>
<evidence type="ECO:0000256" key="2">
    <source>
        <dbReference type="ARBA" id="ARBA00007639"/>
    </source>
</evidence>
<reference evidence="4 5" key="1">
    <citation type="submission" date="2013-07" db="EMBL/GenBank/DDBJ databases">
        <title>Thalassospira permensis NBRC 106175 Genome Sequencing.</title>
        <authorList>
            <person name="Lai Q."/>
            <person name="Shao Z."/>
        </authorList>
    </citation>
    <scope>NUCLEOTIDE SEQUENCE [LARGE SCALE GENOMIC DNA]</scope>
    <source>
        <strain evidence="4 5">NBRC 106175</strain>
    </source>
</reference>
<dbReference type="InterPro" id="IPR025997">
    <property type="entry name" value="SBP_2_dom"/>
</dbReference>
<dbReference type="Pfam" id="PF13407">
    <property type="entry name" value="Peripla_BP_4"/>
    <property type="match status" value="1"/>
</dbReference>
<evidence type="ECO:0000313" key="4">
    <source>
        <dbReference type="EMBL" id="KEO59587.1"/>
    </source>
</evidence>
<comment type="subcellular location">
    <subcellularLocation>
        <location evidence="1">Periplasm</location>
    </subcellularLocation>
</comment>
<dbReference type="PANTHER" id="PTHR30036">
    <property type="entry name" value="D-XYLOSE-BINDING PERIPLASMIC PROTEIN"/>
    <property type="match status" value="1"/>
</dbReference>
<dbReference type="PANTHER" id="PTHR30036:SF7">
    <property type="entry name" value="ABC TRANSPORTER PERIPLASMIC-BINDING PROTEIN YPHF"/>
    <property type="match status" value="1"/>
</dbReference>
<name>A0ABR4TU10_9PROT</name>
<dbReference type="InterPro" id="IPR050555">
    <property type="entry name" value="Bact_Solute-Bind_Prot2"/>
</dbReference>
<feature type="domain" description="Periplasmic binding protein" evidence="3">
    <location>
        <begin position="71"/>
        <end position="327"/>
    </location>
</feature>
<keyword evidence="5" id="KW-1185">Reference proteome</keyword>
<evidence type="ECO:0000313" key="5">
    <source>
        <dbReference type="Proteomes" id="UP000027463"/>
    </source>
</evidence>
<dbReference type="Proteomes" id="UP000027463">
    <property type="component" value="Unassembled WGS sequence"/>
</dbReference>
<dbReference type="InterPro" id="IPR028082">
    <property type="entry name" value="Peripla_BP_I"/>
</dbReference>
<dbReference type="SUPFAM" id="SSF53822">
    <property type="entry name" value="Periplasmic binding protein-like I"/>
    <property type="match status" value="1"/>
</dbReference>
<proteinExistence type="inferred from homology"/>
<dbReference type="Gene3D" id="3.40.50.2300">
    <property type="match status" value="2"/>
</dbReference>
<sequence length="374" mass="40113">MKSLGFHANKTQKTASYKNDFNLEVTMNKLLSSLVVAGSLLAGAAHADEAVKTPDIISKFTSETTGKEYSIATVVKVDGIAWFDRMREGVEQFGADTGHDTWMVGPSAADAAAQVQLIENLIAQGVDAINIVPFSVEAVEPVLKKARDRGIIVIAHEASNLKNADYILEAFDNKAYGAKLMEVLGTSMGGKGKYAATVGSLTSKSQNEWIDGAVEYQKKHFPDMELATERLETYDDANTDYTKLKETLTTYPDLQGIVGGPMPTSAGAGRLIAERGLQGKLHFAGTGLVSVAGEYLANGDIEYIQFWDPAVAGYAMNMLAIMALDGKGDQIKAGLDLGLPGYTNLSTPEGSNANLVYGQGWVGVTKENMDKYNF</sequence>
<dbReference type="CDD" id="cd20001">
    <property type="entry name" value="PBP1_LsrB_Quorum_Sensing-like"/>
    <property type="match status" value="1"/>
</dbReference>
<accession>A0ABR4TU10</accession>
<comment type="similarity">
    <text evidence="2">Belongs to the bacterial solute-binding protein 2 family.</text>
</comment>